<feature type="domain" description="F-box" evidence="1">
    <location>
        <begin position="14"/>
        <end position="46"/>
    </location>
</feature>
<reference evidence="3 4" key="1">
    <citation type="submission" date="2024-12" db="EMBL/GenBank/DDBJ databases">
        <title>The unique morphological basis and parallel evolutionary history of personate flowers in Penstemon.</title>
        <authorList>
            <person name="Depatie T.H."/>
            <person name="Wessinger C.A."/>
        </authorList>
    </citation>
    <scope>NUCLEOTIDE SEQUENCE [LARGE SCALE GENOMIC DNA]</scope>
    <source>
        <strain evidence="3">WTNN_2</strain>
        <tissue evidence="3">Leaf</tissue>
    </source>
</reference>
<proteinExistence type="predicted"/>
<dbReference type="Pfam" id="PF03478">
    <property type="entry name" value="Beta-prop_KIB1-4"/>
    <property type="match status" value="1"/>
</dbReference>
<organism evidence="3 4">
    <name type="scientific">Penstemon smallii</name>
    <dbReference type="NCBI Taxonomy" id="265156"/>
    <lineage>
        <taxon>Eukaryota</taxon>
        <taxon>Viridiplantae</taxon>
        <taxon>Streptophyta</taxon>
        <taxon>Embryophyta</taxon>
        <taxon>Tracheophyta</taxon>
        <taxon>Spermatophyta</taxon>
        <taxon>Magnoliopsida</taxon>
        <taxon>eudicotyledons</taxon>
        <taxon>Gunneridae</taxon>
        <taxon>Pentapetalae</taxon>
        <taxon>asterids</taxon>
        <taxon>lamiids</taxon>
        <taxon>Lamiales</taxon>
        <taxon>Plantaginaceae</taxon>
        <taxon>Cheloneae</taxon>
        <taxon>Penstemon</taxon>
    </lineage>
</organism>
<evidence type="ECO:0000313" key="3">
    <source>
        <dbReference type="EMBL" id="KAL3824858.1"/>
    </source>
</evidence>
<dbReference type="InterPro" id="IPR005174">
    <property type="entry name" value="KIB1-4_b-propeller"/>
</dbReference>
<feature type="domain" description="KIB1-4 beta-propeller" evidence="2">
    <location>
        <begin position="78"/>
        <end position="225"/>
    </location>
</feature>
<dbReference type="PANTHER" id="PTHR33110">
    <property type="entry name" value="F-BOX/KELCH-REPEAT PROTEIN-RELATED"/>
    <property type="match status" value="1"/>
</dbReference>
<dbReference type="EMBL" id="JBJXBP010000006">
    <property type="protein sequence ID" value="KAL3824858.1"/>
    <property type="molecule type" value="Genomic_DNA"/>
</dbReference>
<protein>
    <recommendedName>
        <fullName evidence="5">F-box domain-containing protein</fullName>
    </recommendedName>
</protein>
<dbReference type="SUPFAM" id="SSF81383">
    <property type="entry name" value="F-box domain"/>
    <property type="match status" value="1"/>
</dbReference>
<evidence type="ECO:0000259" key="1">
    <source>
        <dbReference type="Pfam" id="PF00646"/>
    </source>
</evidence>
<dbReference type="PANTHER" id="PTHR33110:SF71">
    <property type="entry name" value="F-BOX_KELCH-REPEAT PROTEIN"/>
    <property type="match status" value="1"/>
</dbReference>
<comment type="caution">
    <text evidence="3">The sequence shown here is derived from an EMBL/GenBank/DDBJ whole genome shotgun (WGS) entry which is preliminary data.</text>
</comment>
<evidence type="ECO:0008006" key="5">
    <source>
        <dbReference type="Google" id="ProtNLM"/>
    </source>
</evidence>
<dbReference type="AlphaFoldDB" id="A0ABD3SK56"/>
<accession>A0ABD3SK56</accession>
<evidence type="ECO:0000259" key="2">
    <source>
        <dbReference type="Pfam" id="PF03478"/>
    </source>
</evidence>
<dbReference type="InterPro" id="IPR001810">
    <property type="entry name" value="F-box_dom"/>
</dbReference>
<keyword evidence="4" id="KW-1185">Reference proteome</keyword>
<dbReference type="Pfam" id="PF00646">
    <property type="entry name" value="F-box"/>
    <property type="match status" value="1"/>
</dbReference>
<dbReference type="Proteomes" id="UP001634393">
    <property type="component" value="Unassembled WGS sequence"/>
</dbReference>
<dbReference type="Gene3D" id="1.20.1280.50">
    <property type="match status" value="1"/>
</dbReference>
<gene>
    <name evidence="3" type="ORF">ACJIZ3_020887</name>
</gene>
<name>A0ABD3SK56_9LAMI</name>
<sequence>MDYFKKKKTKKWGWADLPCDIIELVLKKLHFTAQIRFAAVCRSWRGVSEKYCTSTSSSYRLPCIIYVQFNIIVHYIYKICLSKDREWIQGTPETSQNELCSVHYMNGKLYCLFIGGLLKTYSLANNSWELLTPSLPAGNLDLYTTRCWLIEIGDENLIMIGCKSFELGNESEWSVFKFDWSIMSWILETSLKNIALFISGDISYSTPSIDVNGKILQDFKVFYFDDDRCYIGEEYRKFYSSEHSWIKKTHRAMNFIEPPYVRK</sequence>
<evidence type="ECO:0000313" key="4">
    <source>
        <dbReference type="Proteomes" id="UP001634393"/>
    </source>
</evidence>
<dbReference type="InterPro" id="IPR036047">
    <property type="entry name" value="F-box-like_dom_sf"/>
</dbReference>